<accession>A0ABD1RSL2</accession>
<comment type="caution">
    <text evidence="2">The sequence shown here is derived from an EMBL/GenBank/DDBJ whole genome shotgun (WGS) entry which is preliminary data.</text>
</comment>
<name>A0ABD1RSL2_9LAMI</name>
<keyword evidence="3" id="KW-1185">Reference proteome</keyword>
<dbReference type="EMBL" id="JBFOLK010000008">
    <property type="protein sequence ID" value="KAL2491405.1"/>
    <property type="molecule type" value="Genomic_DNA"/>
</dbReference>
<feature type="region of interest" description="Disordered" evidence="1">
    <location>
        <begin position="74"/>
        <end position="101"/>
    </location>
</feature>
<dbReference type="Proteomes" id="UP001604336">
    <property type="component" value="Unassembled WGS sequence"/>
</dbReference>
<sequence length="121" mass="13833">MDPTHIAVLLNQFSKFSLKKKNLSFLVQDNNGLDGEDLTFNESDFSLGEEDDVLFEENVTENIELDTSKDLLSLADRNDSETSKYDSSDELRSVNDDSEEEVIRYPEFNGEKNMMDPVLEI</sequence>
<reference evidence="3" key="1">
    <citation type="submission" date="2024-07" db="EMBL/GenBank/DDBJ databases">
        <title>Two chromosome-level genome assemblies of Korean endemic species Abeliophyllum distichum and Forsythia ovata (Oleaceae).</title>
        <authorList>
            <person name="Jang H."/>
        </authorList>
    </citation>
    <scope>NUCLEOTIDE SEQUENCE [LARGE SCALE GENOMIC DNA]</scope>
</reference>
<protein>
    <submittedName>
        <fullName evidence="2">Uncharacterized protein</fullName>
    </submittedName>
</protein>
<feature type="compositionally biased region" description="Basic and acidic residues" evidence="1">
    <location>
        <begin position="76"/>
        <end position="101"/>
    </location>
</feature>
<proteinExistence type="predicted"/>
<evidence type="ECO:0000313" key="3">
    <source>
        <dbReference type="Proteomes" id="UP001604336"/>
    </source>
</evidence>
<organism evidence="2 3">
    <name type="scientific">Abeliophyllum distichum</name>
    <dbReference type="NCBI Taxonomy" id="126358"/>
    <lineage>
        <taxon>Eukaryota</taxon>
        <taxon>Viridiplantae</taxon>
        <taxon>Streptophyta</taxon>
        <taxon>Embryophyta</taxon>
        <taxon>Tracheophyta</taxon>
        <taxon>Spermatophyta</taxon>
        <taxon>Magnoliopsida</taxon>
        <taxon>eudicotyledons</taxon>
        <taxon>Gunneridae</taxon>
        <taxon>Pentapetalae</taxon>
        <taxon>asterids</taxon>
        <taxon>lamiids</taxon>
        <taxon>Lamiales</taxon>
        <taxon>Oleaceae</taxon>
        <taxon>Forsythieae</taxon>
        <taxon>Abeliophyllum</taxon>
    </lineage>
</organism>
<evidence type="ECO:0000256" key="1">
    <source>
        <dbReference type="SAM" id="MobiDB-lite"/>
    </source>
</evidence>
<dbReference type="AlphaFoldDB" id="A0ABD1RSL2"/>
<gene>
    <name evidence="2" type="ORF">Adt_27033</name>
</gene>
<evidence type="ECO:0000313" key="2">
    <source>
        <dbReference type="EMBL" id="KAL2491405.1"/>
    </source>
</evidence>